<organism evidence="2 3">
    <name type="scientific">Pan troglodytes</name>
    <name type="common">Chimpanzee</name>
    <dbReference type="NCBI Taxonomy" id="9598"/>
    <lineage>
        <taxon>Eukaryota</taxon>
        <taxon>Metazoa</taxon>
        <taxon>Chordata</taxon>
        <taxon>Craniata</taxon>
        <taxon>Vertebrata</taxon>
        <taxon>Euteleostomi</taxon>
        <taxon>Mammalia</taxon>
        <taxon>Eutheria</taxon>
        <taxon>Euarchontoglires</taxon>
        <taxon>Primates</taxon>
        <taxon>Haplorrhini</taxon>
        <taxon>Catarrhini</taxon>
        <taxon>Hominidae</taxon>
        <taxon>Pan</taxon>
    </lineage>
</organism>
<dbReference type="Bgee" id="ENSPTRG00000051211">
    <property type="expression patterns" value="Expressed in lymph node and 19 other cell types or tissues"/>
</dbReference>
<dbReference type="EMBL" id="AC187607">
    <property type="status" value="NOT_ANNOTATED_CDS"/>
    <property type="molecule type" value="Genomic_DNA"/>
</dbReference>
<sequence>MGSAVMDTKKKKDVSSPGGSGGKKNASQKRRSLRVHIPDLSSFAMPLLDGDLEGSGKHSSRKVDSPFGPGSPSKGFFSRGPQPRPSSPMSAPVRPKTSPGSPKTVFPFSYQESPPRSPRRMSFSGIFRSSSKESSPNSNPATSPGGIRFFSRSRKSKTLMLLFQVGAGGLFCSHTSMVAPKLPGGCERLGAECLYLFLPTPTSP</sequence>
<dbReference type="GeneTree" id="ENSGT00950000183019"/>
<keyword evidence="3" id="KW-1185">Reference proteome</keyword>
<dbReference type="InParanoid" id="A0A2I3SLQ6"/>
<evidence type="ECO:0000313" key="2">
    <source>
        <dbReference type="Ensembl" id="ENSPTRP00000077984.1"/>
    </source>
</evidence>
<reference evidence="2" key="3">
    <citation type="submission" date="2025-09" db="UniProtKB">
        <authorList>
            <consortium name="Ensembl"/>
        </authorList>
    </citation>
    <scope>IDENTIFICATION</scope>
</reference>
<dbReference type="Proteomes" id="UP000002277">
    <property type="component" value="Chromosome 7"/>
</dbReference>
<evidence type="ECO:0000313" key="3">
    <source>
        <dbReference type="Proteomes" id="UP000002277"/>
    </source>
</evidence>
<reference evidence="2" key="2">
    <citation type="submission" date="2025-08" db="UniProtKB">
        <authorList>
            <consortium name="Ensembl"/>
        </authorList>
    </citation>
    <scope>IDENTIFICATION</scope>
</reference>
<dbReference type="Ensembl" id="ENSPTRT00000090817.1">
    <property type="protein sequence ID" value="ENSPTRP00000077984.1"/>
    <property type="gene ID" value="ENSPTRG00000051211.1"/>
</dbReference>
<feature type="region of interest" description="Disordered" evidence="1">
    <location>
        <begin position="1"/>
        <end position="149"/>
    </location>
</feature>
<name>A0A2I3SLQ6_PANTR</name>
<evidence type="ECO:0000256" key="1">
    <source>
        <dbReference type="SAM" id="MobiDB-lite"/>
    </source>
</evidence>
<accession>A0A2I3SLQ6</accession>
<reference evidence="2 3" key="1">
    <citation type="journal article" date="2005" name="Nature">
        <title>Initial sequence of the chimpanzee genome and comparison with the human genome.</title>
        <authorList>
            <consortium name="Chimpanzee sequencing and analysis consortium"/>
        </authorList>
    </citation>
    <scope>NUCLEOTIDE SEQUENCE [LARGE SCALE GENOMIC DNA]</scope>
</reference>
<proteinExistence type="predicted"/>
<dbReference type="AlphaFoldDB" id="A0A2I3SLQ6"/>
<protein>
    <submittedName>
        <fullName evidence="2">Uncharacterized protein</fullName>
    </submittedName>
</protein>
<dbReference type="OMA" id="ECLYLFL"/>